<sequence length="166" mass="18160">MAYYFAYGSNMNPARVEARIGATRRALPGTLADHALRFDKASRIPGIAHANVASQPGARVEGALFELMTPQQIALMDPFEGVPHDYQRQRREIITHQGVIEAWVYIAVPERTRGALKPAREYLTHLLAGEAFLSADYHARLREVEAVEGLDAATLAVLGLHATTAG</sequence>
<evidence type="ECO:0000313" key="5">
    <source>
        <dbReference type="Proteomes" id="UP000217771"/>
    </source>
</evidence>
<dbReference type="InterPro" id="IPR017939">
    <property type="entry name" value="G-Glutamylcylcotransferase"/>
</dbReference>
<keyword evidence="4" id="KW-0808">Transferase</keyword>
<comment type="caution">
    <text evidence="4">The sequence shown here is derived from an EMBL/GenBank/DDBJ whole genome shotgun (WGS) entry which is preliminary data.</text>
</comment>
<dbReference type="RefSeq" id="WP_095620952.1">
    <property type="nucleotide sequence ID" value="NZ_NSKB01000004.1"/>
</dbReference>
<reference evidence="4 5" key="1">
    <citation type="submission" date="2017-08" db="EMBL/GenBank/DDBJ databases">
        <title>Halomonas alkalisoli sp. nov., isolated from saline alkaline soil.</title>
        <authorList>
            <person name="Wang D."/>
            <person name="Zhang G."/>
        </authorList>
    </citation>
    <scope>NUCLEOTIDE SEQUENCE [LARGE SCALE GENOMIC DNA]</scope>
    <source>
        <strain evidence="4 5">WRN001</strain>
    </source>
</reference>
<dbReference type="EMBL" id="NSKB01000004">
    <property type="protein sequence ID" value="PAU76559.1"/>
    <property type="molecule type" value="Genomic_DNA"/>
</dbReference>
<name>A0A2A2EVZ7_9GAMM</name>
<dbReference type="Gene3D" id="3.10.490.10">
    <property type="entry name" value="Gamma-glutamyl cyclotransferase-like"/>
    <property type="match status" value="1"/>
</dbReference>
<dbReference type="CDD" id="cd06661">
    <property type="entry name" value="GGCT_like"/>
    <property type="match status" value="1"/>
</dbReference>
<feature type="active site" description="Proton acceptor" evidence="2">
    <location>
        <position position="80"/>
    </location>
</feature>
<dbReference type="Proteomes" id="UP000217771">
    <property type="component" value="Unassembled WGS sequence"/>
</dbReference>
<dbReference type="InterPro" id="IPR009288">
    <property type="entry name" value="AIG2-like_dom"/>
</dbReference>
<evidence type="ECO:0000256" key="1">
    <source>
        <dbReference type="ARBA" id="ARBA00023239"/>
    </source>
</evidence>
<dbReference type="AlphaFoldDB" id="A0A2A2EVZ7"/>
<dbReference type="PANTHER" id="PTHR12935">
    <property type="entry name" value="GAMMA-GLUTAMYLCYCLOTRANSFERASE"/>
    <property type="match status" value="1"/>
</dbReference>
<dbReference type="GO" id="GO:0016740">
    <property type="term" value="F:transferase activity"/>
    <property type="evidence" value="ECO:0007669"/>
    <property type="project" value="UniProtKB-KW"/>
</dbReference>
<keyword evidence="5" id="KW-1185">Reference proteome</keyword>
<proteinExistence type="predicted"/>
<dbReference type="SUPFAM" id="SSF110857">
    <property type="entry name" value="Gamma-glutamyl cyclotransferase-like"/>
    <property type="match status" value="1"/>
</dbReference>
<accession>A0A2A2EVZ7</accession>
<dbReference type="OrthoDB" id="5401862at2"/>
<gene>
    <name evidence="4" type="ORF">CK498_11185</name>
</gene>
<evidence type="ECO:0000313" key="4">
    <source>
        <dbReference type="EMBL" id="PAU76559.1"/>
    </source>
</evidence>
<dbReference type="InterPro" id="IPR013024">
    <property type="entry name" value="GGCT-like"/>
</dbReference>
<dbReference type="Pfam" id="PF06094">
    <property type="entry name" value="GGACT"/>
    <property type="match status" value="1"/>
</dbReference>
<protein>
    <submittedName>
        <fullName evidence="4">Gamma-glutamylcyclotransferase</fullName>
    </submittedName>
</protein>
<feature type="domain" description="Gamma-glutamylcyclotransferase AIG2-like" evidence="3">
    <location>
        <begin position="4"/>
        <end position="112"/>
    </location>
</feature>
<keyword evidence="1" id="KW-0456">Lyase</keyword>
<evidence type="ECO:0000256" key="2">
    <source>
        <dbReference type="PIRSR" id="PIRSR617939-1"/>
    </source>
</evidence>
<dbReference type="InterPro" id="IPR036568">
    <property type="entry name" value="GGCT-like_sf"/>
</dbReference>
<organism evidence="4 5">
    <name type="scientific">Halomonas salipaludis</name>
    <dbReference type="NCBI Taxonomy" id="2032625"/>
    <lineage>
        <taxon>Bacteria</taxon>
        <taxon>Pseudomonadati</taxon>
        <taxon>Pseudomonadota</taxon>
        <taxon>Gammaproteobacteria</taxon>
        <taxon>Oceanospirillales</taxon>
        <taxon>Halomonadaceae</taxon>
        <taxon>Halomonas</taxon>
    </lineage>
</organism>
<dbReference type="GO" id="GO:0003839">
    <property type="term" value="F:gamma-glutamylcyclotransferase activity"/>
    <property type="evidence" value="ECO:0007669"/>
    <property type="project" value="InterPro"/>
</dbReference>
<dbReference type="PANTHER" id="PTHR12935:SF0">
    <property type="entry name" value="GAMMA-GLUTAMYLCYCLOTRANSFERASE"/>
    <property type="match status" value="1"/>
</dbReference>
<evidence type="ECO:0000259" key="3">
    <source>
        <dbReference type="Pfam" id="PF06094"/>
    </source>
</evidence>